<name>A0A0R3TRG6_RODNA</name>
<evidence type="ECO:0000313" key="4">
    <source>
        <dbReference type="WBParaSite" id="HNAJ_0001017801-mRNA-1"/>
    </source>
</evidence>
<evidence type="ECO:0000256" key="1">
    <source>
        <dbReference type="SAM" id="MobiDB-lite"/>
    </source>
</evidence>
<keyword evidence="3" id="KW-1185">Reference proteome</keyword>
<sequence>MPLKCKSSDRFSLFQPCRVDYELKVFVVDEDGSRAQKRCDLMYYQEIFFCNENLNAAQKLQGRGGGGGGIPCNGKLNCLFSLLLQQLRPDDRPKVDLRSRRGRTPANCRGGS</sequence>
<dbReference type="Proteomes" id="UP000278807">
    <property type="component" value="Unassembled WGS sequence"/>
</dbReference>
<dbReference type="EMBL" id="UZAE01012913">
    <property type="protein sequence ID" value="VDO07357.1"/>
    <property type="molecule type" value="Genomic_DNA"/>
</dbReference>
<proteinExistence type="predicted"/>
<evidence type="ECO:0000313" key="2">
    <source>
        <dbReference type="EMBL" id="VDO07357.1"/>
    </source>
</evidence>
<reference evidence="2 3" key="2">
    <citation type="submission" date="2018-11" db="EMBL/GenBank/DDBJ databases">
        <authorList>
            <consortium name="Pathogen Informatics"/>
        </authorList>
    </citation>
    <scope>NUCLEOTIDE SEQUENCE [LARGE SCALE GENOMIC DNA]</scope>
</reference>
<gene>
    <name evidence="2" type="ORF">HNAJ_LOCUS10173</name>
</gene>
<accession>A0A0R3TRG6</accession>
<reference evidence="4" key="1">
    <citation type="submission" date="2017-02" db="UniProtKB">
        <authorList>
            <consortium name="WormBaseParasite"/>
        </authorList>
    </citation>
    <scope>IDENTIFICATION</scope>
</reference>
<dbReference type="WBParaSite" id="HNAJ_0001017801-mRNA-1">
    <property type="protein sequence ID" value="HNAJ_0001017801-mRNA-1"/>
    <property type="gene ID" value="HNAJ_0001017801"/>
</dbReference>
<feature type="region of interest" description="Disordered" evidence="1">
    <location>
        <begin position="91"/>
        <end position="112"/>
    </location>
</feature>
<dbReference type="AlphaFoldDB" id="A0A0R3TRG6"/>
<dbReference type="OrthoDB" id="10497684at2759"/>
<organism evidence="4">
    <name type="scientific">Rodentolepis nana</name>
    <name type="common">Dwarf tapeworm</name>
    <name type="synonym">Hymenolepis nana</name>
    <dbReference type="NCBI Taxonomy" id="102285"/>
    <lineage>
        <taxon>Eukaryota</taxon>
        <taxon>Metazoa</taxon>
        <taxon>Spiralia</taxon>
        <taxon>Lophotrochozoa</taxon>
        <taxon>Platyhelminthes</taxon>
        <taxon>Cestoda</taxon>
        <taxon>Eucestoda</taxon>
        <taxon>Cyclophyllidea</taxon>
        <taxon>Hymenolepididae</taxon>
        <taxon>Rodentolepis</taxon>
    </lineage>
</organism>
<protein>
    <submittedName>
        <fullName evidence="4">C2 tensin-type domain-containing protein</fullName>
    </submittedName>
</protein>
<evidence type="ECO:0000313" key="3">
    <source>
        <dbReference type="Proteomes" id="UP000278807"/>
    </source>
</evidence>